<evidence type="ECO:0000313" key="1">
    <source>
        <dbReference type="EMBL" id="PWG82582.1"/>
    </source>
</evidence>
<gene>
    <name evidence="1" type="ORF">DDR33_01600</name>
</gene>
<accession>A0A2U2PMS8</accession>
<sequence length="310" mass="36372">MQRRTPIPVAGYTLFVLLFLVMSSCNQEKQGKVKPTFKNVLGMQYIETDRYFTNGLSFNEQGYELEPSWKMYLLSDDSLMIYHPQAKVFYHYPIYHDHDSVFNIARHWMRIRHISKDSLIFQLLSVEEKKVSKEFSNAFMKFYSYEYLKKRQWDPELMKRPSARDTAFIRAKSERANRNPANKDSAFAARIPVVLTSKIKEITVNKLKVKLDPHDLLHKSPSDEYLYPEYSISIDKAYKDFSYNFSVLVDDKGDMHLSKFIVSPEFEESRRRVLEGIIDVYLKRFLVIKPGTTLGMAHTSEISLSVKGRK</sequence>
<evidence type="ECO:0000313" key="2">
    <source>
        <dbReference type="Proteomes" id="UP000245647"/>
    </source>
</evidence>
<name>A0A2U2PMS8_9SPHI</name>
<dbReference type="AlphaFoldDB" id="A0A2U2PMS8"/>
<comment type="caution">
    <text evidence="1">The sequence shown here is derived from an EMBL/GenBank/DDBJ whole genome shotgun (WGS) entry which is preliminary data.</text>
</comment>
<organism evidence="1 2">
    <name type="scientific">Pararcticibacter amylolyticus</name>
    <dbReference type="NCBI Taxonomy" id="2173175"/>
    <lineage>
        <taxon>Bacteria</taxon>
        <taxon>Pseudomonadati</taxon>
        <taxon>Bacteroidota</taxon>
        <taxon>Sphingobacteriia</taxon>
        <taxon>Sphingobacteriales</taxon>
        <taxon>Sphingobacteriaceae</taxon>
        <taxon>Pararcticibacter</taxon>
    </lineage>
</organism>
<proteinExistence type="predicted"/>
<dbReference type="RefSeq" id="WP_109414001.1">
    <property type="nucleotide sequence ID" value="NZ_QEAS01000001.1"/>
</dbReference>
<dbReference type="Proteomes" id="UP000245647">
    <property type="component" value="Unassembled WGS sequence"/>
</dbReference>
<dbReference type="EMBL" id="QEAS01000001">
    <property type="protein sequence ID" value="PWG82582.1"/>
    <property type="molecule type" value="Genomic_DNA"/>
</dbReference>
<dbReference type="PROSITE" id="PS51257">
    <property type="entry name" value="PROKAR_LIPOPROTEIN"/>
    <property type="match status" value="1"/>
</dbReference>
<reference evidence="1 2" key="1">
    <citation type="submission" date="2018-04" db="EMBL/GenBank/DDBJ databases">
        <title>Pedobacter chongqingensis sp. nov., isolated from a rottenly hemp rope.</title>
        <authorList>
            <person name="Cai Y."/>
        </authorList>
    </citation>
    <scope>NUCLEOTIDE SEQUENCE [LARGE SCALE GENOMIC DNA]</scope>
    <source>
        <strain evidence="1 2">FJ4-8</strain>
    </source>
</reference>
<protein>
    <submittedName>
        <fullName evidence="1">Uncharacterized protein</fullName>
    </submittedName>
</protein>
<keyword evidence="2" id="KW-1185">Reference proteome</keyword>
<dbReference type="OrthoDB" id="787262at2"/>